<dbReference type="InterPro" id="IPR011058">
    <property type="entry name" value="Cyanovirin-N"/>
</dbReference>
<comment type="caution">
    <text evidence="3">The sequence shown here is derived from an EMBL/GenBank/DDBJ whole genome shotgun (WGS) entry which is preliminary data.</text>
</comment>
<organism evidence="3 4">
    <name type="scientific">Nostoc minutum NIES-26</name>
    <dbReference type="NCBI Taxonomy" id="1844469"/>
    <lineage>
        <taxon>Bacteria</taxon>
        <taxon>Bacillati</taxon>
        <taxon>Cyanobacteriota</taxon>
        <taxon>Cyanophyceae</taxon>
        <taxon>Nostocales</taxon>
        <taxon>Nostocaceae</taxon>
        <taxon>Nostoc</taxon>
    </lineage>
</organism>
<gene>
    <name evidence="3" type="ORF">A6770_18800</name>
</gene>
<dbReference type="SUPFAM" id="SSF51322">
    <property type="entry name" value="Cyanovirin-N"/>
    <property type="match status" value="1"/>
</dbReference>
<accession>A0A367RAM9</accession>
<dbReference type="InterPro" id="IPR036673">
    <property type="entry name" value="Cyanovirin-N_sf"/>
</dbReference>
<feature type="transmembrane region" description="Helical" evidence="1">
    <location>
        <begin position="6"/>
        <end position="26"/>
    </location>
</feature>
<name>A0A367RAM9_9NOSO</name>
<reference evidence="3" key="1">
    <citation type="submission" date="2016-04" db="EMBL/GenBank/DDBJ databases">
        <authorList>
            <person name="Tabuchi Yagui T.R."/>
        </authorList>
    </citation>
    <scope>NUCLEOTIDE SEQUENCE [LARGE SCALE GENOMIC DNA]</scope>
    <source>
        <strain evidence="3">NIES-26</strain>
    </source>
</reference>
<protein>
    <recommendedName>
        <fullName evidence="2">Cyanovirin-N domain-containing protein</fullName>
    </recommendedName>
</protein>
<proteinExistence type="predicted"/>
<feature type="domain" description="Cyanovirin-N" evidence="2">
    <location>
        <begin position="34"/>
        <end position="140"/>
    </location>
</feature>
<keyword evidence="1" id="KW-0472">Membrane</keyword>
<sequence>MNKVWLLIRGAMAFLFAFLVGTNFVVDKAMATGQFSFSCDKDNIQINGSILSTSCKKNNGDLQPTSIDLNKYIGNSNGTLSWNDTNFSKTCKNIAPAQLLSTRQLILVADCQLAAGGDKYYPSELELDAHIANTDGTLKYE</sequence>
<dbReference type="Gene3D" id="2.30.60.10">
    <property type="entry name" value="Cyanovirin-N"/>
    <property type="match status" value="1"/>
</dbReference>
<evidence type="ECO:0000313" key="3">
    <source>
        <dbReference type="EMBL" id="RCJ32462.1"/>
    </source>
</evidence>
<dbReference type="SMART" id="SM01111">
    <property type="entry name" value="CVNH"/>
    <property type="match status" value="1"/>
</dbReference>
<dbReference type="PANTHER" id="PTHR42076">
    <property type="entry name" value="CYANOVIRIN-N HOMOLOG"/>
    <property type="match status" value="1"/>
</dbReference>
<evidence type="ECO:0000259" key="2">
    <source>
        <dbReference type="SMART" id="SM01111"/>
    </source>
</evidence>
<dbReference type="PANTHER" id="PTHR42076:SF1">
    <property type="entry name" value="CYANOVIRIN-N DOMAIN-CONTAINING PROTEIN"/>
    <property type="match status" value="1"/>
</dbReference>
<keyword evidence="4" id="KW-1185">Reference proteome</keyword>
<dbReference type="Pfam" id="PF08881">
    <property type="entry name" value="CVNH"/>
    <property type="match status" value="1"/>
</dbReference>
<keyword evidence="1" id="KW-0812">Transmembrane</keyword>
<evidence type="ECO:0000256" key="1">
    <source>
        <dbReference type="SAM" id="Phobius"/>
    </source>
</evidence>
<dbReference type="EMBL" id="LXQD01000205">
    <property type="protein sequence ID" value="RCJ32462.1"/>
    <property type="molecule type" value="Genomic_DNA"/>
</dbReference>
<dbReference type="Proteomes" id="UP000252107">
    <property type="component" value="Unassembled WGS sequence"/>
</dbReference>
<dbReference type="AlphaFoldDB" id="A0A367RAM9"/>
<evidence type="ECO:0000313" key="4">
    <source>
        <dbReference type="Proteomes" id="UP000252107"/>
    </source>
</evidence>
<keyword evidence="1" id="KW-1133">Transmembrane helix</keyword>